<evidence type="ECO:0000313" key="9">
    <source>
        <dbReference type="Proteomes" id="UP000186817"/>
    </source>
</evidence>
<dbReference type="PROSITE" id="PS50102">
    <property type="entry name" value="RRM"/>
    <property type="match status" value="1"/>
</dbReference>
<feature type="region of interest" description="Disordered" evidence="5">
    <location>
        <begin position="149"/>
        <end position="170"/>
    </location>
</feature>
<evidence type="ECO:0000256" key="4">
    <source>
        <dbReference type="PROSITE-ProRule" id="PRU00339"/>
    </source>
</evidence>
<feature type="domain" description="RRM" evidence="7">
    <location>
        <begin position="712"/>
        <end position="787"/>
    </location>
</feature>
<evidence type="ECO:0000256" key="3">
    <source>
        <dbReference type="PROSITE-ProRule" id="PRU00176"/>
    </source>
</evidence>
<dbReference type="PANTHER" id="PTHR23236:SF119">
    <property type="entry name" value="NUCLEAR RNA-BINDING PROTEIN SART-3"/>
    <property type="match status" value="1"/>
</dbReference>
<dbReference type="InterPro" id="IPR000504">
    <property type="entry name" value="RRM_dom"/>
</dbReference>
<keyword evidence="4" id="KW-0802">TPR repeat</keyword>
<reference evidence="8 9" key="1">
    <citation type="submission" date="2016-02" db="EMBL/GenBank/DDBJ databases">
        <title>Genome analysis of coral dinoflagellate symbionts highlights evolutionary adaptations to a symbiotic lifestyle.</title>
        <authorList>
            <person name="Aranda M."/>
            <person name="Li Y."/>
            <person name="Liew Y.J."/>
            <person name="Baumgarten S."/>
            <person name="Simakov O."/>
            <person name="Wilson M."/>
            <person name="Piel J."/>
            <person name="Ashoor H."/>
            <person name="Bougouffa S."/>
            <person name="Bajic V.B."/>
            <person name="Ryu T."/>
            <person name="Ravasi T."/>
            <person name="Bayer T."/>
            <person name="Micklem G."/>
            <person name="Kim H."/>
            <person name="Bhak J."/>
            <person name="Lajeunesse T.C."/>
            <person name="Voolstra C.R."/>
        </authorList>
    </citation>
    <scope>NUCLEOTIDE SEQUENCE [LARGE SCALE GENOMIC DNA]</scope>
    <source>
        <strain evidence="8 9">CCMP2467</strain>
    </source>
</reference>
<dbReference type="Pfam" id="PF00076">
    <property type="entry name" value="RRM_1"/>
    <property type="match status" value="1"/>
</dbReference>
<evidence type="ECO:0000313" key="8">
    <source>
        <dbReference type="EMBL" id="OLQ04075.1"/>
    </source>
</evidence>
<dbReference type="SUPFAM" id="SSF48452">
    <property type="entry name" value="TPR-like"/>
    <property type="match status" value="1"/>
</dbReference>
<evidence type="ECO:0000256" key="5">
    <source>
        <dbReference type="SAM" id="MobiDB-lite"/>
    </source>
</evidence>
<evidence type="ECO:0000256" key="6">
    <source>
        <dbReference type="SAM" id="Phobius"/>
    </source>
</evidence>
<dbReference type="InterPro" id="IPR012677">
    <property type="entry name" value="Nucleotide-bd_a/b_plait_sf"/>
</dbReference>
<feature type="transmembrane region" description="Helical" evidence="6">
    <location>
        <begin position="550"/>
        <end position="568"/>
    </location>
</feature>
<keyword evidence="2 3" id="KW-0694">RNA-binding</keyword>
<sequence>MEIPLFDDGPADASITWVFASGDSAAVIKLRNCAPVRLLDGKAAREFQTAALGHCYDIGSCCDLSFGALRLNHDTLSQFFVGVHQGFQSDRYGTWTGIKGEGHWNSNSNCHPEADSEAAAAEEEMLLDCELSGEDCQEVFQVCRAQVPPDSGVASDRPAVSSGGGKSGEMPSSLLCGGRQQCPVGSKDLQERLHGQICRDVQMGLSDSGHVFPLQETPWSKMLGSGQARSWVLVVVGVLILLRLRLILLAAALPLVAYWLEARVEEEAAEEDAELDESDELEQEDENKEDAAEIYDHDFWAEKVSDSRVRTLEQNKTLCFCLADVKDILARPYLTSFLPLPDKGRDELDDLLDRDLDSHRKGSRKHLWWTQVGQATQAALASRVADEPFTDGSHMEEDVAHLYADCMEASASNFYQLGLGHLHGGDVRAAYEDFREAARIDPTDFEIWQKYEETYRQVEGDIAEQHREHNVDRTVRSLRAPPERQVKAPRHFTLKVSRTFSALEAAGEDVDEENARAVFLRGGSLFTSQQADVDVKDESLEMIATSPRRYFFILLAWSLTGLLTVYHYRSLEGARKMNPLEVFGWVALVLVMLVYAVWRHHQRPFRLRASDVIKILAVLVILICALYHIAQTAEKQAPHEHMPALMKSKSTKSGDAKDRDKGFGDFGLGTRWLNEEAFIAVLHGLDREPDFDFGPSLGNGRPSKSRLRDPVSQVFVANIGEAHEERMDDLRSFFEDAGEVERLKVLRNPDGGSKGIGFVTFRTEEQALSFHNRPFEGGHIVVRLAHGGKGKGDREKGEKGDKGEGDFRGDRENRDRPKGKARGKGKVPMADVEDLIEQVSDFDFTAKKFVAERESQSFPHVAQS</sequence>
<keyword evidence="1" id="KW-0677">Repeat</keyword>
<feature type="transmembrane region" description="Helical" evidence="6">
    <location>
        <begin position="610"/>
        <end position="630"/>
    </location>
</feature>
<keyword evidence="9" id="KW-1185">Reference proteome</keyword>
<dbReference type="InterPro" id="IPR035979">
    <property type="entry name" value="RBD_domain_sf"/>
</dbReference>
<dbReference type="GO" id="GO:0003723">
    <property type="term" value="F:RNA binding"/>
    <property type="evidence" value="ECO:0007669"/>
    <property type="project" value="UniProtKB-UniRule"/>
</dbReference>
<feature type="transmembrane region" description="Helical" evidence="6">
    <location>
        <begin position="231"/>
        <end position="260"/>
    </location>
</feature>
<comment type="caution">
    <text evidence="8">The sequence shown here is derived from an EMBL/GenBank/DDBJ whole genome shotgun (WGS) entry which is preliminary data.</text>
</comment>
<feature type="transmembrane region" description="Helical" evidence="6">
    <location>
        <begin position="580"/>
        <end position="598"/>
    </location>
</feature>
<dbReference type="InterPro" id="IPR019734">
    <property type="entry name" value="TPR_rpt"/>
</dbReference>
<accession>A0A1Q9E9H8</accession>
<dbReference type="PROSITE" id="PS50005">
    <property type="entry name" value="TPR"/>
    <property type="match status" value="1"/>
</dbReference>
<dbReference type="SUPFAM" id="SSF54928">
    <property type="entry name" value="RNA-binding domain, RBD"/>
    <property type="match status" value="1"/>
</dbReference>
<name>A0A1Q9E9H8_SYMMI</name>
<keyword evidence="6" id="KW-0812">Transmembrane</keyword>
<dbReference type="OrthoDB" id="444017at2759"/>
<keyword evidence="6" id="KW-0472">Membrane</keyword>
<protein>
    <submittedName>
        <fullName evidence="8">Multiple RNA-binding domain-containing protein 1</fullName>
    </submittedName>
</protein>
<proteinExistence type="predicted"/>
<keyword evidence="6" id="KW-1133">Transmembrane helix</keyword>
<dbReference type="EMBL" id="LSRX01000219">
    <property type="protein sequence ID" value="OLQ04075.1"/>
    <property type="molecule type" value="Genomic_DNA"/>
</dbReference>
<dbReference type="InterPro" id="IPR011990">
    <property type="entry name" value="TPR-like_helical_dom_sf"/>
</dbReference>
<feature type="compositionally biased region" description="Basic and acidic residues" evidence="5">
    <location>
        <begin position="790"/>
        <end position="818"/>
    </location>
</feature>
<feature type="repeat" description="TPR" evidence="4">
    <location>
        <begin position="411"/>
        <end position="444"/>
    </location>
</feature>
<evidence type="ECO:0000256" key="1">
    <source>
        <dbReference type="ARBA" id="ARBA00022737"/>
    </source>
</evidence>
<organism evidence="8 9">
    <name type="scientific">Symbiodinium microadriaticum</name>
    <name type="common">Dinoflagellate</name>
    <name type="synonym">Zooxanthella microadriatica</name>
    <dbReference type="NCBI Taxonomy" id="2951"/>
    <lineage>
        <taxon>Eukaryota</taxon>
        <taxon>Sar</taxon>
        <taxon>Alveolata</taxon>
        <taxon>Dinophyceae</taxon>
        <taxon>Suessiales</taxon>
        <taxon>Symbiodiniaceae</taxon>
        <taxon>Symbiodinium</taxon>
    </lineage>
</organism>
<evidence type="ECO:0000259" key="7">
    <source>
        <dbReference type="PROSITE" id="PS50102"/>
    </source>
</evidence>
<dbReference type="Gene3D" id="3.30.70.330">
    <property type="match status" value="1"/>
</dbReference>
<feature type="region of interest" description="Disordered" evidence="5">
    <location>
        <begin position="786"/>
        <end position="829"/>
    </location>
</feature>
<gene>
    <name evidence="8" type="primary">mrd1</name>
    <name evidence="8" type="ORF">AK812_SmicGene12913</name>
</gene>
<dbReference type="AlphaFoldDB" id="A0A1Q9E9H8"/>
<dbReference type="Proteomes" id="UP000186817">
    <property type="component" value="Unassembled WGS sequence"/>
</dbReference>
<dbReference type="SMART" id="SM00360">
    <property type="entry name" value="RRM"/>
    <property type="match status" value="1"/>
</dbReference>
<evidence type="ECO:0000256" key="2">
    <source>
        <dbReference type="ARBA" id="ARBA00022884"/>
    </source>
</evidence>
<dbReference type="PANTHER" id="PTHR23236">
    <property type="entry name" value="EUKARYOTIC TRANSLATION INITIATION FACTOR 4B/4H"/>
    <property type="match status" value="1"/>
</dbReference>
<dbReference type="CDD" id="cd00590">
    <property type="entry name" value="RRM_SF"/>
    <property type="match status" value="1"/>
</dbReference>